<name>A0ABT7SMH1_9GAMM</name>
<protein>
    <submittedName>
        <fullName evidence="2">Metallophosphoesterase</fullName>
    </submittedName>
</protein>
<dbReference type="InterPro" id="IPR004843">
    <property type="entry name" value="Calcineurin-like_PHP"/>
</dbReference>
<dbReference type="RefSeq" id="WP_289410032.1">
    <property type="nucleotide sequence ID" value="NZ_JAUCDY010000003.1"/>
</dbReference>
<dbReference type="EMBL" id="JAUCDY010000003">
    <property type="protein sequence ID" value="MDM7857376.1"/>
    <property type="molecule type" value="Genomic_DNA"/>
</dbReference>
<proteinExistence type="predicted"/>
<dbReference type="PANTHER" id="PTHR42850">
    <property type="entry name" value="METALLOPHOSPHOESTERASE"/>
    <property type="match status" value="1"/>
</dbReference>
<evidence type="ECO:0000313" key="2">
    <source>
        <dbReference type="EMBL" id="MDM7857376.1"/>
    </source>
</evidence>
<reference evidence="2 3" key="1">
    <citation type="submission" date="2023-06" db="EMBL/GenBank/DDBJ databases">
        <title>Thiopseudomonas sp. CY1220 draft genome sequence.</title>
        <authorList>
            <person name="Zhao G."/>
            <person name="An M."/>
        </authorList>
    </citation>
    <scope>NUCLEOTIDE SEQUENCE [LARGE SCALE GENOMIC DNA]</scope>
    <source>
        <strain evidence="2 3">CY1220</strain>
    </source>
</reference>
<gene>
    <name evidence="2" type="ORF">QEZ41_03655</name>
</gene>
<dbReference type="Gene3D" id="3.60.21.10">
    <property type="match status" value="1"/>
</dbReference>
<evidence type="ECO:0000313" key="3">
    <source>
        <dbReference type="Proteomes" id="UP001241056"/>
    </source>
</evidence>
<keyword evidence="3" id="KW-1185">Reference proteome</keyword>
<feature type="domain" description="Calcineurin-like phosphoesterase" evidence="1">
    <location>
        <begin position="11"/>
        <end position="151"/>
    </location>
</feature>
<comment type="caution">
    <text evidence="2">The sequence shown here is derived from an EMBL/GenBank/DDBJ whole genome shotgun (WGS) entry which is preliminary data.</text>
</comment>
<dbReference type="Pfam" id="PF00149">
    <property type="entry name" value="Metallophos"/>
    <property type="match status" value="1"/>
</dbReference>
<accession>A0ABT7SMH1</accession>
<dbReference type="Proteomes" id="UP001241056">
    <property type="component" value="Unassembled WGS sequence"/>
</dbReference>
<organism evidence="2 3">
    <name type="scientific">Thiopseudomonas acetoxidans</name>
    <dbReference type="NCBI Taxonomy" id="3041622"/>
    <lineage>
        <taxon>Bacteria</taxon>
        <taxon>Pseudomonadati</taxon>
        <taxon>Pseudomonadota</taxon>
        <taxon>Gammaproteobacteria</taxon>
        <taxon>Pseudomonadales</taxon>
        <taxon>Pseudomonadaceae</taxon>
        <taxon>Thiopseudomonas</taxon>
    </lineage>
</organism>
<dbReference type="PANTHER" id="PTHR42850:SF7">
    <property type="entry name" value="BIS(5'-NUCLEOSYL)-TETRAPHOSPHATASE PRPE [ASYMMETRICAL]"/>
    <property type="match status" value="1"/>
</dbReference>
<dbReference type="InterPro" id="IPR050126">
    <property type="entry name" value="Ap4A_hydrolase"/>
</dbReference>
<evidence type="ECO:0000259" key="1">
    <source>
        <dbReference type="Pfam" id="PF00149"/>
    </source>
</evidence>
<sequence>MLIEPSRSYDIIGDLHGCAHSLVELLQLLGYHRKAGVWQHPSRQALFLGDIIDRGSQIRATLEIVYRMVEAGHAHCIMGNHEYYALAWHMPAPNGTEQLFVRDHNQRHARLWQETAEEFAQHPQEWNDYLDWFAQLPLYLDGERFRLVHAYWDNRLIKQVEQLFAGGRVTREFIQQSAIKDSFAYQVFSRLLRGINLPLPDGVTVQGSDGLLRRTFRAKFWPETQTAKTYADFAFQPDPIPEQIALKPLPKDLLQQVEQHSNEQPILFVGHYWCKGKPSYIQPNLACLDYSAVNSGKLVAYRLDQETQLDTNKFVWVKGGL</sequence>
<dbReference type="InterPro" id="IPR029052">
    <property type="entry name" value="Metallo-depent_PP-like"/>
</dbReference>
<dbReference type="SUPFAM" id="SSF56300">
    <property type="entry name" value="Metallo-dependent phosphatases"/>
    <property type="match status" value="1"/>
</dbReference>